<name>A0A5B6VVI7_9ROSI</name>
<keyword evidence="3" id="KW-1185">Reference proteome</keyword>
<accession>A0A5B6VVI7</accession>
<reference evidence="2" key="1">
    <citation type="submission" date="2019-08" db="EMBL/GenBank/DDBJ databases">
        <authorList>
            <person name="Liu F."/>
        </authorList>
    </citation>
    <scope>NUCLEOTIDE SEQUENCE [LARGE SCALE GENOMIC DNA]</scope>
    <source>
        <strain evidence="2">PA1801</strain>
        <tissue evidence="2">Leaf</tissue>
    </source>
</reference>
<evidence type="ECO:0000313" key="2">
    <source>
        <dbReference type="EMBL" id="KAA3473058.1"/>
    </source>
</evidence>
<dbReference type="InterPro" id="IPR021109">
    <property type="entry name" value="Peptidase_aspartic_dom_sf"/>
</dbReference>
<dbReference type="InterPro" id="IPR032567">
    <property type="entry name" value="RTL1-rel"/>
</dbReference>
<dbReference type="Proteomes" id="UP000325315">
    <property type="component" value="Unassembled WGS sequence"/>
</dbReference>
<dbReference type="EMBL" id="SMMG02000005">
    <property type="protein sequence ID" value="KAA3473058.1"/>
    <property type="molecule type" value="Genomic_DNA"/>
</dbReference>
<dbReference type="AlphaFoldDB" id="A0A5B6VVI7"/>
<dbReference type="Gene3D" id="2.40.70.10">
    <property type="entry name" value="Acid Proteases"/>
    <property type="match status" value="1"/>
</dbReference>
<sequence length="321" mass="35869">MEREFAILAKKVKIAEDVECVDRHNRDRKRGKNKRDLEPSSSVMRPKKKARSDGPVKARASVAPTGIQLCRDCGRRHPGECWRKIGACLRCGPLEHRIRKCPQWANQMQASGSGQIEANQPALVYATRHREDRDALEVITDTFVIFDVPYTALIDIGSTHSYVASIVSKNLGVSVESTSSELTILSPLGQSVQVSKLYRDVSLEVQGAVFLADLMELPFEEFDLILGMDWLVKHRVSLDCTTKRVVLKIEDDRSVSISGDSSVCDIKTMRDFLDVIPEKLPGLPLNQKVEFNIELLPGTALVSTAPYRRALNELTELKAQL</sequence>
<dbReference type="SUPFAM" id="SSF50630">
    <property type="entry name" value="Acid proteases"/>
    <property type="match status" value="1"/>
</dbReference>
<evidence type="ECO:0000256" key="1">
    <source>
        <dbReference type="SAM" id="MobiDB-lite"/>
    </source>
</evidence>
<evidence type="ECO:0008006" key="4">
    <source>
        <dbReference type="Google" id="ProtNLM"/>
    </source>
</evidence>
<protein>
    <recommendedName>
        <fullName evidence="4">Gag protease polyprotein-like protein</fullName>
    </recommendedName>
</protein>
<dbReference type="OrthoDB" id="851428at2759"/>
<organism evidence="2 3">
    <name type="scientific">Gossypium australe</name>
    <dbReference type="NCBI Taxonomy" id="47621"/>
    <lineage>
        <taxon>Eukaryota</taxon>
        <taxon>Viridiplantae</taxon>
        <taxon>Streptophyta</taxon>
        <taxon>Embryophyta</taxon>
        <taxon>Tracheophyta</taxon>
        <taxon>Spermatophyta</taxon>
        <taxon>Magnoliopsida</taxon>
        <taxon>eudicotyledons</taxon>
        <taxon>Gunneridae</taxon>
        <taxon>Pentapetalae</taxon>
        <taxon>rosids</taxon>
        <taxon>malvids</taxon>
        <taxon>Malvales</taxon>
        <taxon>Malvaceae</taxon>
        <taxon>Malvoideae</taxon>
        <taxon>Gossypium</taxon>
    </lineage>
</organism>
<evidence type="ECO:0000313" key="3">
    <source>
        <dbReference type="Proteomes" id="UP000325315"/>
    </source>
</evidence>
<dbReference type="PANTHER" id="PTHR15503">
    <property type="entry name" value="LDOC1 RELATED"/>
    <property type="match status" value="1"/>
</dbReference>
<dbReference type="PANTHER" id="PTHR15503:SF45">
    <property type="entry name" value="RNA-DIRECTED DNA POLYMERASE HOMOLOG"/>
    <property type="match status" value="1"/>
</dbReference>
<gene>
    <name evidence="2" type="ORF">EPI10_023468</name>
</gene>
<proteinExistence type="predicted"/>
<dbReference type="Pfam" id="PF08284">
    <property type="entry name" value="RVP_2"/>
    <property type="match status" value="1"/>
</dbReference>
<comment type="caution">
    <text evidence="2">The sequence shown here is derived from an EMBL/GenBank/DDBJ whole genome shotgun (WGS) entry which is preliminary data.</text>
</comment>
<dbReference type="CDD" id="cd00303">
    <property type="entry name" value="retropepsin_like"/>
    <property type="match status" value="1"/>
</dbReference>
<feature type="region of interest" description="Disordered" evidence="1">
    <location>
        <begin position="22"/>
        <end position="59"/>
    </location>
</feature>